<protein>
    <recommendedName>
        <fullName evidence="1">Fibrinogen C-terminal domain-containing protein</fullName>
    </recommendedName>
</protein>
<dbReference type="SMART" id="SM00186">
    <property type="entry name" value="FBG"/>
    <property type="match status" value="1"/>
</dbReference>
<dbReference type="InterPro" id="IPR002181">
    <property type="entry name" value="Fibrinogen_a/b/g_C_dom"/>
</dbReference>
<dbReference type="Gene3D" id="3.90.215.10">
    <property type="entry name" value="Gamma Fibrinogen, chain A, domain 1"/>
    <property type="match status" value="1"/>
</dbReference>
<sequence length="142" mass="16419">MVFTGNDMLHRLTSLKPQELRVDMERFNGEKVYAVYSQFSVGDEASKYKLEVQGYSGNAGDSLSYSNNMKFTTRDQDNDGHYGINCATRYRSAGWFDSCFHANPNGQYIDSEKTGDRYITWKHWKNSYISLKSIQLMIRPRA</sequence>
<dbReference type="InterPro" id="IPR036056">
    <property type="entry name" value="Fibrinogen-like_C"/>
</dbReference>
<reference evidence="2" key="1">
    <citation type="submission" date="2022-08" db="UniProtKB">
        <authorList>
            <consortium name="EnsemblMetazoa"/>
        </authorList>
    </citation>
    <scope>IDENTIFICATION</scope>
    <source>
        <strain evidence="2">05x7-T-G4-1.051#20</strain>
    </source>
</reference>
<dbReference type="SUPFAM" id="SSF56496">
    <property type="entry name" value="Fibrinogen C-terminal domain-like"/>
    <property type="match status" value="1"/>
</dbReference>
<dbReference type="Pfam" id="PF00147">
    <property type="entry name" value="Fibrinogen_C"/>
    <property type="match status" value="1"/>
</dbReference>
<keyword evidence="3" id="KW-1185">Reference proteome</keyword>
<dbReference type="InterPro" id="IPR014716">
    <property type="entry name" value="Fibrinogen_a/b/g_C_1"/>
</dbReference>
<dbReference type="PANTHER" id="PTHR19143">
    <property type="entry name" value="FIBRINOGEN/TENASCIN/ANGIOPOEITIN"/>
    <property type="match status" value="1"/>
</dbReference>
<evidence type="ECO:0000259" key="1">
    <source>
        <dbReference type="PROSITE" id="PS51406"/>
    </source>
</evidence>
<name>A0A8W8JMC8_MAGGI</name>
<proteinExistence type="predicted"/>
<evidence type="ECO:0000313" key="2">
    <source>
        <dbReference type="EnsemblMetazoa" id="G20201.1:cds"/>
    </source>
</evidence>
<dbReference type="EnsemblMetazoa" id="G20201.1">
    <property type="protein sequence ID" value="G20201.1:cds"/>
    <property type="gene ID" value="G20201"/>
</dbReference>
<dbReference type="PROSITE" id="PS51406">
    <property type="entry name" value="FIBRINOGEN_C_2"/>
    <property type="match status" value="1"/>
</dbReference>
<dbReference type="InterPro" id="IPR050373">
    <property type="entry name" value="Fibrinogen_C-term_domain"/>
</dbReference>
<accession>A0A8W8JMC8</accession>
<dbReference type="Proteomes" id="UP000005408">
    <property type="component" value="Unassembled WGS sequence"/>
</dbReference>
<dbReference type="AlphaFoldDB" id="A0A8W8JMC8"/>
<feature type="domain" description="Fibrinogen C-terminal" evidence="1">
    <location>
        <begin position="1"/>
        <end position="142"/>
    </location>
</feature>
<evidence type="ECO:0000313" key="3">
    <source>
        <dbReference type="Proteomes" id="UP000005408"/>
    </source>
</evidence>
<organism evidence="2 3">
    <name type="scientific">Magallana gigas</name>
    <name type="common">Pacific oyster</name>
    <name type="synonym">Crassostrea gigas</name>
    <dbReference type="NCBI Taxonomy" id="29159"/>
    <lineage>
        <taxon>Eukaryota</taxon>
        <taxon>Metazoa</taxon>
        <taxon>Spiralia</taxon>
        <taxon>Lophotrochozoa</taxon>
        <taxon>Mollusca</taxon>
        <taxon>Bivalvia</taxon>
        <taxon>Autobranchia</taxon>
        <taxon>Pteriomorphia</taxon>
        <taxon>Ostreida</taxon>
        <taxon>Ostreoidea</taxon>
        <taxon>Ostreidae</taxon>
        <taxon>Magallana</taxon>
    </lineage>
</organism>
<dbReference type="GO" id="GO:0005615">
    <property type="term" value="C:extracellular space"/>
    <property type="evidence" value="ECO:0007669"/>
    <property type="project" value="TreeGrafter"/>
</dbReference>